<name>A0A0F9SV24_9ZZZZ</name>
<comment type="caution">
    <text evidence="1">The sequence shown here is derived from an EMBL/GenBank/DDBJ whole genome shotgun (WGS) entry which is preliminary data.</text>
</comment>
<reference evidence="1" key="1">
    <citation type="journal article" date="2015" name="Nature">
        <title>Complex archaea that bridge the gap between prokaryotes and eukaryotes.</title>
        <authorList>
            <person name="Spang A."/>
            <person name="Saw J.H."/>
            <person name="Jorgensen S.L."/>
            <person name="Zaremba-Niedzwiedzka K."/>
            <person name="Martijn J."/>
            <person name="Lind A.E."/>
            <person name="van Eijk R."/>
            <person name="Schleper C."/>
            <person name="Guy L."/>
            <person name="Ettema T.J."/>
        </authorList>
    </citation>
    <scope>NUCLEOTIDE SEQUENCE</scope>
</reference>
<dbReference type="AlphaFoldDB" id="A0A0F9SV24"/>
<proteinExistence type="predicted"/>
<gene>
    <name evidence="1" type="ORF">LCGC14_0808090</name>
</gene>
<protein>
    <submittedName>
        <fullName evidence="1">Uncharacterized protein</fullName>
    </submittedName>
</protein>
<dbReference type="EMBL" id="LAZR01002212">
    <property type="protein sequence ID" value="KKN33008.1"/>
    <property type="molecule type" value="Genomic_DNA"/>
</dbReference>
<accession>A0A0F9SV24</accession>
<organism evidence="1">
    <name type="scientific">marine sediment metagenome</name>
    <dbReference type="NCBI Taxonomy" id="412755"/>
    <lineage>
        <taxon>unclassified sequences</taxon>
        <taxon>metagenomes</taxon>
        <taxon>ecological metagenomes</taxon>
    </lineage>
</organism>
<sequence>MACVIMEVMETVYCPKCRCGLFKRGFMGYACHMCGVIWYIAQEGFISEKRLAEIHEGVPLDIE</sequence>
<evidence type="ECO:0000313" key="1">
    <source>
        <dbReference type="EMBL" id="KKN33008.1"/>
    </source>
</evidence>